<evidence type="ECO:0000256" key="1">
    <source>
        <dbReference type="ARBA" id="ARBA00004651"/>
    </source>
</evidence>
<feature type="transmembrane region" description="Helical" evidence="7">
    <location>
        <begin position="271"/>
        <end position="293"/>
    </location>
</feature>
<dbReference type="FunCoup" id="A0A1B1AGP1">
    <property type="interactions" value="16"/>
</dbReference>
<dbReference type="RefSeq" id="WP_066769510.1">
    <property type="nucleotide sequence ID" value="NZ_CP013244.1"/>
</dbReference>
<proteinExistence type="inferred from homology"/>
<comment type="subcellular location">
    <subcellularLocation>
        <location evidence="1">Cell membrane</location>
        <topology evidence="1">Multi-pass membrane protein</topology>
    </subcellularLocation>
</comment>
<evidence type="ECO:0000256" key="3">
    <source>
        <dbReference type="ARBA" id="ARBA00022475"/>
    </source>
</evidence>
<dbReference type="InterPro" id="IPR018076">
    <property type="entry name" value="T2SS_GspF_dom"/>
</dbReference>
<feature type="domain" description="Type II secretion system protein GspF" evidence="8">
    <location>
        <begin position="66"/>
        <end position="188"/>
    </location>
</feature>
<dbReference type="Gene3D" id="1.20.81.30">
    <property type="entry name" value="Type II secretion system (T2SS), domain F"/>
    <property type="match status" value="2"/>
</dbReference>
<dbReference type="PANTHER" id="PTHR30012:SF0">
    <property type="entry name" value="TYPE II SECRETION SYSTEM PROTEIN F-RELATED"/>
    <property type="match status" value="1"/>
</dbReference>
<name>A0A1B1AGP1_9PROT</name>
<sequence length="399" mass="42239">MSERTFSVRVRSAGGQAEIQSLRAQSRDEALRLAFARGVHVLELKEESAAKPANAKIKPDEAILLLRQLAVMLGAGVQLLDAIETLAEALSPSAAAAALNKLSEALRRGERLGDALENNLPIYPAYVYGLVRAGEATSALAKVLEEAANQLAFERRVERDIINALSYPGFLMLSGAASVAFLLYFVAPRFASMLAATRAAPPPMARFVLDAGTAFHAHAPFIVLCALALGASAMMFARTALAKTWLARLLEATPGINSLIAARRRTIWSRIGALSLGAGIPILDAISLAAGALKDGQLKTKLLAVIPALRAGRPIDAAFRETGAVSQIDASLLRAGQRSGALAKMLHVIADRHEEDLRDIIKRLTLILEPASIAFVALMVGAIVLSMASALVGVYETIG</sequence>
<keyword evidence="3" id="KW-1003">Cell membrane</keyword>
<evidence type="ECO:0000313" key="10">
    <source>
        <dbReference type="Proteomes" id="UP000092498"/>
    </source>
</evidence>
<dbReference type="PANTHER" id="PTHR30012">
    <property type="entry name" value="GENERAL SECRETION PATHWAY PROTEIN"/>
    <property type="match status" value="1"/>
</dbReference>
<feature type="transmembrane region" description="Helical" evidence="7">
    <location>
        <begin position="165"/>
        <end position="187"/>
    </location>
</feature>
<keyword evidence="6 7" id="KW-0472">Membrane</keyword>
<evidence type="ECO:0000256" key="7">
    <source>
        <dbReference type="SAM" id="Phobius"/>
    </source>
</evidence>
<evidence type="ECO:0000256" key="5">
    <source>
        <dbReference type="ARBA" id="ARBA00022989"/>
    </source>
</evidence>
<organism evidence="9 10">
    <name type="scientific">Candidatus Viadribacter manganicus</name>
    <dbReference type="NCBI Taxonomy" id="1759059"/>
    <lineage>
        <taxon>Bacteria</taxon>
        <taxon>Pseudomonadati</taxon>
        <taxon>Pseudomonadota</taxon>
        <taxon>Alphaproteobacteria</taxon>
        <taxon>Hyphomonadales</taxon>
        <taxon>Hyphomonadaceae</taxon>
        <taxon>Candidatus Viadribacter</taxon>
    </lineage>
</organism>
<evidence type="ECO:0000256" key="6">
    <source>
        <dbReference type="ARBA" id="ARBA00023136"/>
    </source>
</evidence>
<keyword evidence="10" id="KW-1185">Reference proteome</keyword>
<dbReference type="OrthoDB" id="7628664at2"/>
<evidence type="ECO:0000313" key="9">
    <source>
        <dbReference type="EMBL" id="ANP45720.1"/>
    </source>
</evidence>
<keyword evidence="5 7" id="KW-1133">Transmembrane helix</keyword>
<keyword evidence="4 7" id="KW-0812">Transmembrane</keyword>
<dbReference type="InParanoid" id="A0A1B1AGP1"/>
<accession>A0A1B1AGP1</accession>
<gene>
    <name evidence="9" type="ORF">ATE48_07210</name>
</gene>
<dbReference type="PRINTS" id="PR00812">
    <property type="entry name" value="BCTERIALGSPF"/>
</dbReference>
<dbReference type="EMBL" id="CP013244">
    <property type="protein sequence ID" value="ANP45720.1"/>
    <property type="molecule type" value="Genomic_DNA"/>
</dbReference>
<dbReference type="InterPro" id="IPR003004">
    <property type="entry name" value="GspF/PilC"/>
</dbReference>
<dbReference type="Proteomes" id="UP000092498">
    <property type="component" value="Chromosome"/>
</dbReference>
<dbReference type="STRING" id="1759059.ATE48_07210"/>
<evidence type="ECO:0000256" key="4">
    <source>
        <dbReference type="ARBA" id="ARBA00022692"/>
    </source>
</evidence>
<feature type="transmembrane region" description="Helical" evidence="7">
    <location>
        <begin position="373"/>
        <end position="395"/>
    </location>
</feature>
<dbReference type="GO" id="GO:0005886">
    <property type="term" value="C:plasma membrane"/>
    <property type="evidence" value="ECO:0007669"/>
    <property type="project" value="UniProtKB-SubCell"/>
</dbReference>
<dbReference type="AlphaFoldDB" id="A0A1B1AGP1"/>
<dbReference type="Pfam" id="PF00482">
    <property type="entry name" value="T2SSF"/>
    <property type="match status" value="2"/>
</dbReference>
<evidence type="ECO:0000259" key="8">
    <source>
        <dbReference type="Pfam" id="PF00482"/>
    </source>
</evidence>
<feature type="domain" description="Type II secretion system protein GspF" evidence="8">
    <location>
        <begin position="273"/>
        <end position="387"/>
    </location>
</feature>
<reference evidence="9 10" key="1">
    <citation type="submission" date="2015-11" db="EMBL/GenBank/DDBJ databases">
        <title>Whole-Genome Sequence of Candidatus Oderbacter manganicum from the National Park Lower Oder Valley, Germany.</title>
        <authorList>
            <person name="Braun B."/>
            <person name="Liere K."/>
            <person name="Szewzyk U."/>
        </authorList>
    </citation>
    <scope>NUCLEOTIDE SEQUENCE [LARGE SCALE GENOMIC DNA]</scope>
    <source>
        <strain evidence="9 10">OTSz_A_272</strain>
    </source>
</reference>
<dbReference type="InterPro" id="IPR042094">
    <property type="entry name" value="T2SS_GspF_sf"/>
</dbReference>
<dbReference type="KEGG" id="cbot:ATE48_07210"/>
<comment type="similarity">
    <text evidence="2">Belongs to the GSP F family.</text>
</comment>
<feature type="transmembrane region" description="Helical" evidence="7">
    <location>
        <begin position="217"/>
        <end position="237"/>
    </location>
</feature>
<protein>
    <recommendedName>
        <fullName evidence="8">Type II secretion system protein GspF domain-containing protein</fullName>
    </recommendedName>
</protein>
<evidence type="ECO:0000256" key="2">
    <source>
        <dbReference type="ARBA" id="ARBA00005745"/>
    </source>
</evidence>
<dbReference type="GO" id="GO:0015628">
    <property type="term" value="P:protein secretion by the type II secretion system"/>
    <property type="evidence" value="ECO:0007669"/>
    <property type="project" value="TreeGrafter"/>
</dbReference>